<evidence type="ECO:0000256" key="2">
    <source>
        <dbReference type="ARBA" id="ARBA00022737"/>
    </source>
</evidence>
<dbReference type="PANTHER" id="PTHR24106">
    <property type="entry name" value="NACHT, LRR AND CARD DOMAINS-CONTAINING"/>
    <property type="match status" value="1"/>
</dbReference>
<reference evidence="4" key="1">
    <citation type="submission" date="2025-08" db="UniProtKB">
        <authorList>
            <consortium name="Ensembl"/>
        </authorList>
    </citation>
    <scope>IDENTIFICATION</scope>
</reference>
<dbReference type="SUPFAM" id="SSF52047">
    <property type="entry name" value="RNI-like"/>
    <property type="match status" value="1"/>
</dbReference>
<keyword evidence="1" id="KW-0433">Leucine-rich repeat</keyword>
<organism evidence="4 5">
    <name type="scientific">Sinocyclocheilus anshuiensis</name>
    <dbReference type="NCBI Taxonomy" id="1608454"/>
    <lineage>
        <taxon>Eukaryota</taxon>
        <taxon>Metazoa</taxon>
        <taxon>Chordata</taxon>
        <taxon>Craniata</taxon>
        <taxon>Vertebrata</taxon>
        <taxon>Euteleostomi</taxon>
        <taxon>Actinopterygii</taxon>
        <taxon>Neopterygii</taxon>
        <taxon>Teleostei</taxon>
        <taxon>Ostariophysi</taxon>
        <taxon>Cypriniformes</taxon>
        <taxon>Cyprinidae</taxon>
        <taxon>Cyprininae</taxon>
        <taxon>Sinocyclocheilus</taxon>
    </lineage>
</organism>
<dbReference type="Proteomes" id="UP000472260">
    <property type="component" value="Unassembled WGS sequence"/>
</dbReference>
<dbReference type="AlphaFoldDB" id="A0A671T281"/>
<dbReference type="InterPro" id="IPR041267">
    <property type="entry name" value="NLRP_HD2"/>
</dbReference>
<proteinExistence type="predicted"/>
<name>A0A671T281_9TELE</name>
<dbReference type="InterPro" id="IPR032675">
    <property type="entry name" value="LRR_dom_sf"/>
</dbReference>
<dbReference type="InterPro" id="IPR051261">
    <property type="entry name" value="NLR"/>
</dbReference>
<evidence type="ECO:0000313" key="5">
    <source>
        <dbReference type="Proteomes" id="UP000472260"/>
    </source>
</evidence>
<reference evidence="4" key="2">
    <citation type="submission" date="2025-09" db="UniProtKB">
        <authorList>
            <consortium name="Ensembl"/>
        </authorList>
    </citation>
    <scope>IDENTIFICATION</scope>
</reference>
<dbReference type="Gene3D" id="3.80.10.10">
    <property type="entry name" value="Ribonuclease Inhibitor"/>
    <property type="match status" value="1"/>
</dbReference>
<dbReference type="Pfam" id="PF17776">
    <property type="entry name" value="NLRC4_HD2"/>
    <property type="match status" value="1"/>
</dbReference>
<dbReference type="Ensembl" id="ENSSANT00000109427.1">
    <property type="protein sequence ID" value="ENSSANP00000103105.1"/>
    <property type="gene ID" value="ENSSANG00000050547.1"/>
</dbReference>
<keyword evidence="5" id="KW-1185">Reference proteome</keyword>
<evidence type="ECO:0000259" key="3">
    <source>
        <dbReference type="Pfam" id="PF17776"/>
    </source>
</evidence>
<protein>
    <recommendedName>
        <fullName evidence="3">NACHT LRR and PYD domain-containing protein</fullName>
    </recommendedName>
</protein>
<accession>A0A671T281</accession>
<evidence type="ECO:0000313" key="4">
    <source>
        <dbReference type="Ensembl" id="ENSSANP00000103105.1"/>
    </source>
</evidence>
<evidence type="ECO:0000256" key="1">
    <source>
        <dbReference type="ARBA" id="ARBA00022614"/>
    </source>
</evidence>
<sequence>IFVHLSIQEFFAALFRFLSFVSNKKHKSEITDFQKKEVDKALQSENGHMDLYLQFLLGLSLQSNQSLLPSLLTQTRNTTHSSLEIIEYIKEKIRENPSPEKSINLFHCLNELNDHFLQHEVQTYLKGTRVDRLADAKLSPDQWSALVFVLLNSDEELTDFELSKYHQSEEAFTLLNYLMYLNKTLEIINIESRIFHVSMFNLHYSFAALASALRSNPSLLRELNLSSNKPGDSGVKLLSHDPQCNLEKLQMGKYLAEIQLFENLESKGAKKSKY</sequence>
<feature type="domain" description="NACHT LRR and PYD" evidence="3">
    <location>
        <begin position="4"/>
        <end position="118"/>
    </location>
</feature>
<keyword evidence="2" id="KW-0677">Repeat</keyword>